<dbReference type="InterPro" id="IPR005612">
    <property type="entry name" value="CCAAT-binding_factor"/>
</dbReference>
<dbReference type="GO" id="GO:0005730">
    <property type="term" value="C:nucleolus"/>
    <property type="evidence" value="ECO:0007669"/>
    <property type="project" value="UniProtKB-SubCell"/>
</dbReference>
<keyword evidence="11" id="KW-1185">Reference proteome</keyword>
<evidence type="ECO:0000313" key="10">
    <source>
        <dbReference type="EMBL" id="KAJ9578237.1"/>
    </source>
</evidence>
<organism evidence="10 11">
    <name type="scientific">Diploptera punctata</name>
    <name type="common">Pacific beetle cockroach</name>
    <dbReference type="NCBI Taxonomy" id="6984"/>
    <lineage>
        <taxon>Eukaryota</taxon>
        <taxon>Metazoa</taxon>
        <taxon>Ecdysozoa</taxon>
        <taxon>Arthropoda</taxon>
        <taxon>Hexapoda</taxon>
        <taxon>Insecta</taxon>
        <taxon>Pterygota</taxon>
        <taxon>Neoptera</taxon>
        <taxon>Polyneoptera</taxon>
        <taxon>Dictyoptera</taxon>
        <taxon>Blattodea</taxon>
        <taxon>Blaberoidea</taxon>
        <taxon>Blaberidae</taxon>
        <taxon>Diplopterinae</taxon>
        <taxon>Diploptera</taxon>
    </lineage>
</organism>
<comment type="similarity">
    <text evidence="2 5">Belongs to the CBF/MAK21 family.</text>
</comment>
<feature type="domain" description="Nucleolar complex-associated protein 3 N-terminal" evidence="9">
    <location>
        <begin position="207"/>
        <end position="299"/>
    </location>
</feature>
<dbReference type="EMBL" id="JASPKZ010008897">
    <property type="protein sequence ID" value="KAJ9578237.1"/>
    <property type="molecule type" value="Genomic_DNA"/>
</dbReference>
<dbReference type="InterPro" id="IPR011501">
    <property type="entry name" value="Noc3_N"/>
</dbReference>
<name>A0AAD7ZDL7_DIPPU</name>
<feature type="region of interest" description="Disordered" evidence="7">
    <location>
        <begin position="95"/>
        <end position="123"/>
    </location>
</feature>
<reference evidence="10" key="2">
    <citation type="submission" date="2023-05" db="EMBL/GenBank/DDBJ databases">
        <authorList>
            <person name="Fouks B."/>
        </authorList>
    </citation>
    <scope>NUCLEOTIDE SEQUENCE</scope>
    <source>
        <strain evidence="10">Stay&amp;Tobe</strain>
        <tissue evidence="10">Testes</tissue>
    </source>
</reference>
<evidence type="ECO:0000259" key="9">
    <source>
        <dbReference type="Pfam" id="PF07540"/>
    </source>
</evidence>
<dbReference type="InterPro" id="IPR016024">
    <property type="entry name" value="ARM-type_fold"/>
</dbReference>
<dbReference type="PANTHER" id="PTHR14428:SF5">
    <property type="entry name" value="NUCLEOLAR COMPLEX PROTEIN 3 HOMOLOG"/>
    <property type="match status" value="1"/>
</dbReference>
<evidence type="ECO:0000313" key="11">
    <source>
        <dbReference type="Proteomes" id="UP001233999"/>
    </source>
</evidence>
<evidence type="ECO:0000259" key="8">
    <source>
        <dbReference type="Pfam" id="PF03914"/>
    </source>
</evidence>
<gene>
    <name evidence="10" type="ORF">L9F63_005536</name>
</gene>
<feature type="domain" description="CCAAT-binding factor" evidence="8">
    <location>
        <begin position="545"/>
        <end position="698"/>
    </location>
</feature>
<feature type="compositionally biased region" description="Basic and acidic residues" evidence="7">
    <location>
        <begin position="110"/>
        <end position="123"/>
    </location>
</feature>
<sequence length="792" mass="91905">MKKSKSKISSVKQKTLKHNKLRKQGKLRSRRHKAKELQPKKKSTKPVVKPVTTEKEESDHGEDMLDMIDKDDLKFLHEAVASNSYSLLGHIHSKERKRDDVNDKSDDEMPIEKQYEEKSAEVEPKKTKRLLPIKTVDGLIRRSMNVEIRDEPEAEKTPVVVPTKEEEIDSDMELELELKNQVNKVDENQPISTVQLLAAREEELRKRKIMIGVLASGLLEDPEVKAKNLKRLLDMMNEECPELRITVSKLVTISLLEVFKDIIPSYQIKHQENPRVRLKKVTLQLQGYEKTLLNAYKLYLQKLEKMISVIEKKRGMFKELPQQKIRLAELALSCMCDLLITHPYFNFSKNLVQMLVPYLNHPMPSVREMCSTCIRKLFKNDKRGEISLEIVRRINHLVKSLSHSVYPEVLNVLLSLRIKEVNLDKEKEDEMKQRKILKHKEKLLTMSRKERKRSKRLEELERELLETKAEENKQSKQQHLTEITKLVFTIYFRVLKKAPSSKILGITLEGLARYAHCINLEFYQDIVDVLNQLVEQESLGYREQLHCVQTVFAILSGQGEVLNIDPLRFYTHLYRNLFHINAGQNHCDLLIVLKTLEIAFIQRRKKMSQQRIFAFTKRLATLALQLLHNGSLGCLAIIKTIMQLNRSVDILLDPDTSVGQGIYFPELEDPEYCNASSSALWELILLERHYHPTVRKFAKNILIGVPATGEGSLSPEFSKLKPEELFTEFDGSEMIFKPAVPVPKKSAPKSKPPSHFQFKNDSFFRICETSDRKTSERSTGFQSVYTHLNKRM</sequence>
<evidence type="ECO:0000256" key="5">
    <source>
        <dbReference type="PIRNR" id="PIRNR028977"/>
    </source>
</evidence>
<dbReference type="Pfam" id="PF07540">
    <property type="entry name" value="NOC3p"/>
    <property type="match status" value="1"/>
</dbReference>
<dbReference type="PANTHER" id="PTHR14428">
    <property type="entry name" value="NUCLEOLAR COMPLEX PROTEIN 3"/>
    <property type="match status" value="1"/>
</dbReference>
<feature type="compositionally biased region" description="Basic residues" evidence="7">
    <location>
        <begin position="14"/>
        <end position="44"/>
    </location>
</feature>
<keyword evidence="4" id="KW-0539">Nucleus</keyword>
<evidence type="ECO:0000256" key="7">
    <source>
        <dbReference type="SAM" id="MobiDB-lite"/>
    </source>
</evidence>
<feature type="compositionally biased region" description="Basic and acidic residues" evidence="7">
    <location>
        <begin position="52"/>
        <end position="65"/>
    </location>
</feature>
<evidence type="ECO:0000256" key="3">
    <source>
        <dbReference type="ARBA" id="ARBA00023054"/>
    </source>
</evidence>
<evidence type="ECO:0000256" key="2">
    <source>
        <dbReference type="ARBA" id="ARBA00007797"/>
    </source>
</evidence>
<proteinExistence type="inferred from homology"/>
<feature type="region of interest" description="Disordered" evidence="7">
    <location>
        <begin position="1"/>
        <end position="65"/>
    </location>
</feature>
<dbReference type="SUPFAM" id="SSF48371">
    <property type="entry name" value="ARM repeat"/>
    <property type="match status" value="1"/>
</dbReference>
<accession>A0AAD7ZDL7</accession>
<comment type="subcellular location">
    <subcellularLocation>
        <location evidence="1 5">Nucleus</location>
        <location evidence="1 5">Nucleolus</location>
    </subcellularLocation>
</comment>
<evidence type="ECO:0000256" key="4">
    <source>
        <dbReference type="ARBA" id="ARBA00023242"/>
    </source>
</evidence>
<evidence type="ECO:0000256" key="1">
    <source>
        <dbReference type="ARBA" id="ARBA00004604"/>
    </source>
</evidence>
<dbReference type="GO" id="GO:0003682">
    <property type="term" value="F:chromatin binding"/>
    <property type="evidence" value="ECO:0007669"/>
    <property type="project" value="TreeGrafter"/>
</dbReference>
<dbReference type="Pfam" id="PF03914">
    <property type="entry name" value="CBF"/>
    <property type="match status" value="1"/>
</dbReference>
<comment type="caution">
    <text evidence="10">The sequence shown here is derived from an EMBL/GenBank/DDBJ whole genome shotgun (WGS) entry which is preliminary data.</text>
</comment>
<evidence type="ECO:0000256" key="6">
    <source>
        <dbReference type="SAM" id="Coils"/>
    </source>
</evidence>
<dbReference type="Proteomes" id="UP001233999">
    <property type="component" value="Unassembled WGS sequence"/>
</dbReference>
<dbReference type="InterPro" id="IPR016903">
    <property type="entry name" value="Nucleolar_cplx-assoc_3"/>
</dbReference>
<dbReference type="AlphaFoldDB" id="A0AAD7ZDL7"/>
<dbReference type="GO" id="GO:0006270">
    <property type="term" value="P:DNA replication initiation"/>
    <property type="evidence" value="ECO:0007669"/>
    <property type="project" value="TreeGrafter"/>
</dbReference>
<dbReference type="PIRSF" id="PIRSF028977">
    <property type="entry name" value="Nucleolar_complex_p3"/>
    <property type="match status" value="1"/>
</dbReference>
<keyword evidence="3 6" id="KW-0175">Coiled coil</keyword>
<reference evidence="10" key="1">
    <citation type="journal article" date="2023" name="IScience">
        <title>Live-bearing cockroach genome reveals convergent evolutionary mechanisms linked to viviparity in insects and beyond.</title>
        <authorList>
            <person name="Fouks B."/>
            <person name="Harrison M.C."/>
            <person name="Mikhailova A.A."/>
            <person name="Marchal E."/>
            <person name="English S."/>
            <person name="Carruthers M."/>
            <person name="Jennings E.C."/>
            <person name="Chiamaka E.L."/>
            <person name="Frigard R.A."/>
            <person name="Pippel M."/>
            <person name="Attardo G.M."/>
            <person name="Benoit J.B."/>
            <person name="Bornberg-Bauer E."/>
            <person name="Tobe S.S."/>
        </authorList>
    </citation>
    <scope>NUCLEOTIDE SEQUENCE</scope>
    <source>
        <strain evidence="10">Stay&amp;Tobe</strain>
    </source>
</reference>
<protein>
    <recommendedName>
        <fullName evidence="5">Nucleolar complex protein 3 homolog</fullName>
        <shortName evidence="5">NOC3 protein homolog</shortName>
    </recommendedName>
</protein>
<feature type="coiled-coil region" evidence="6">
    <location>
        <begin position="450"/>
        <end position="477"/>
    </location>
</feature>